<dbReference type="CDD" id="cd03784">
    <property type="entry name" value="GT1_Gtf-like"/>
    <property type="match status" value="1"/>
</dbReference>
<dbReference type="InterPro" id="IPR002213">
    <property type="entry name" value="UDP_glucos_trans"/>
</dbReference>
<evidence type="ECO:0000313" key="6">
    <source>
        <dbReference type="EMBL" id="MQL82987.1"/>
    </source>
</evidence>
<dbReference type="PROSITE" id="PS00375">
    <property type="entry name" value="UDPGT"/>
    <property type="match status" value="1"/>
</dbReference>
<proteinExistence type="inferred from homology"/>
<keyword evidence="2 4" id="KW-0328">Glycosyltransferase</keyword>
<protein>
    <recommendedName>
        <fullName evidence="5">Glycosyltransferase</fullName>
        <ecNumber evidence="5">2.4.1.-</ecNumber>
    </recommendedName>
</protein>
<gene>
    <name evidence="6" type="ORF">Taro_015465</name>
</gene>
<evidence type="ECO:0000256" key="5">
    <source>
        <dbReference type="RuleBase" id="RU362057"/>
    </source>
</evidence>
<evidence type="ECO:0000256" key="2">
    <source>
        <dbReference type="ARBA" id="ARBA00022676"/>
    </source>
</evidence>
<reference evidence="6" key="1">
    <citation type="submission" date="2017-07" db="EMBL/GenBank/DDBJ databases">
        <title>Taro Niue Genome Assembly and Annotation.</title>
        <authorList>
            <person name="Atibalentja N."/>
            <person name="Keating K."/>
            <person name="Fields C.J."/>
        </authorList>
    </citation>
    <scope>NUCLEOTIDE SEQUENCE</scope>
    <source>
        <strain evidence="6">Niue_2</strain>
        <tissue evidence="6">Leaf</tissue>
    </source>
</reference>
<evidence type="ECO:0000313" key="7">
    <source>
        <dbReference type="Proteomes" id="UP000652761"/>
    </source>
</evidence>
<name>A0A843UKW7_COLES</name>
<dbReference type="InterPro" id="IPR035595">
    <property type="entry name" value="UDP_glycos_trans_CS"/>
</dbReference>
<dbReference type="PANTHER" id="PTHR48046">
    <property type="entry name" value="UDP-GLYCOSYLTRANSFERASE 72E1"/>
    <property type="match status" value="1"/>
</dbReference>
<dbReference type="OrthoDB" id="5835829at2759"/>
<dbReference type="EC" id="2.4.1.-" evidence="5"/>
<dbReference type="Proteomes" id="UP000652761">
    <property type="component" value="Unassembled WGS sequence"/>
</dbReference>
<organism evidence="6 7">
    <name type="scientific">Colocasia esculenta</name>
    <name type="common">Wild taro</name>
    <name type="synonym">Arum esculentum</name>
    <dbReference type="NCBI Taxonomy" id="4460"/>
    <lineage>
        <taxon>Eukaryota</taxon>
        <taxon>Viridiplantae</taxon>
        <taxon>Streptophyta</taxon>
        <taxon>Embryophyta</taxon>
        <taxon>Tracheophyta</taxon>
        <taxon>Spermatophyta</taxon>
        <taxon>Magnoliopsida</taxon>
        <taxon>Liliopsida</taxon>
        <taxon>Araceae</taxon>
        <taxon>Aroideae</taxon>
        <taxon>Colocasieae</taxon>
        <taxon>Colocasia</taxon>
    </lineage>
</organism>
<dbReference type="GO" id="GO:0008194">
    <property type="term" value="F:UDP-glycosyltransferase activity"/>
    <property type="evidence" value="ECO:0007669"/>
    <property type="project" value="InterPro"/>
</dbReference>
<dbReference type="FunFam" id="3.40.50.2000:FF:000054">
    <property type="entry name" value="Glycosyltransferase"/>
    <property type="match status" value="1"/>
</dbReference>
<evidence type="ECO:0000256" key="1">
    <source>
        <dbReference type="ARBA" id="ARBA00009995"/>
    </source>
</evidence>
<accession>A0A843UKW7</accession>
<dbReference type="FunFam" id="3.40.50.2000:FF:000051">
    <property type="entry name" value="Glycosyltransferase"/>
    <property type="match status" value="1"/>
</dbReference>
<evidence type="ECO:0000256" key="4">
    <source>
        <dbReference type="RuleBase" id="RU003718"/>
    </source>
</evidence>
<keyword evidence="3 4" id="KW-0808">Transferase</keyword>
<evidence type="ECO:0000256" key="3">
    <source>
        <dbReference type="ARBA" id="ARBA00022679"/>
    </source>
</evidence>
<dbReference type="SUPFAM" id="SSF53756">
    <property type="entry name" value="UDP-Glycosyltransferase/glycogen phosphorylase"/>
    <property type="match status" value="1"/>
</dbReference>
<dbReference type="Pfam" id="PF00201">
    <property type="entry name" value="UDPGT"/>
    <property type="match status" value="1"/>
</dbReference>
<dbReference type="AlphaFoldDB" id="A0A843UKW7"/>
<dbReference type="EMBL" id="NMUH01000666">
    <property type="protein sequence ID" value="MQL82987.1"/>
    <property type="molecule type" value="Genomic_DNA"/>
</dbReference>
<dbReference type="PANTHER" id="PTHR48046:SF6">
    <property type="entry name" value="GLYCOSYLTRANSFERASE"/>
    <property type="match status" value="1"/>
</dbReference>
<dbReference type="Gene3D" id="3.40.50.2000">
    <property type="entry name" value="Glycogen Phosphorylase B"/>
    <property type="match status" value="2"/>
</dbReference>
<comment type="caution">
    <text evidence="6">The sequence shown here is derived from an EMBL/GenBank/DDBJ whole genome shotgun (WGS) entry which is preliminary data.</text>
</comment>
<sequence length="482" mass="51943">MAGASEANSQAPPHIAFLPTPGMGHLIPLAEFAKRLVLDHRFTATFIMPDVPSDAQKDFLDALPAAITYIALPPANLDDLPPDVKIETVITLSIARVTPALRDALCELRKSANLVALVTDLFGTDGLVTARELGLPAYIFFPSTATALSFFLYLSELDAKTDCEYRDLPEPVRAPGCIPIHGRDLLDPVQDRKDQAYECLLQQTKRYRLADGIVLNSFEHLEPGAIKALQTPEPGKPPIYPVGPLIQTGGSDGGAAGDPAGCLKWLDGQPRGSVLFVSFGSGGTLSSEQMRELALGLEASGQRFLWVARRPCDTVANATYFTDEGTNDPLAFLPDGFLERTKEVGLVVPSWAPQVRVLSHSSTGGFLTHCGWNSTLESVTLGVPMIAWPLYAEQRMNAVMLAEDVKAAVRPRTREDGVVGREEVCRVVKALMEGEEGKTLRNRVRELQEGAARTLAEGGSSYRALAEVADKLKESSAAPTGV</sequence>
<comment type="similarity">
    <text evidence="1 4">Belongs to the UDP-glycosyltransferase family.</text>
</comment>
<keyword evidence="7" id="KW-1185">Reference proteome</keyword>